<protein>
    <submittedName>
        <fullName evidence="1">Uncharacterized protein</fullName>
    </submittedName>
</protein>
<proteinExistence type="predicted"/>
<sequence>MEIHEKIYVPEYSIQGEDIPLSITWDKSKPITISVSFSENIEIKEIYNIDDSEFEINGNIIYINKFEINGYLGLAMQTKSQNRSTIDDEIIVRINYKGEEKTIIKKIKLFRPDIKILYVPEVINIMKIGDKLDIQNKIVIKNCGKGTGLIKLKAKESSELELVDLGGIEEFTKKVIGDFVERMKKLKERYPQYSDLMDEFVKTREDNTQFDNNDTIKNVVSRITKAFEANREFMDDFISILYISYMSNLSIIIPLESFIKYLKSINIGRIVMSNPISVLKITPSYRTLNAELTLTDLAYNTYEPIELANIKINSNIDCNVPIYSLFKFMNDLEDS</sequence>
<comment type="caution">
    <text evidence="1">The sequence shown here is derived from an EMBL/GenBank/DDBJ whole genome shotgun (WGS) entry which is preliminary data.</text>
</comment>
<evidence type="ECO:0000313" key="1">
    <source>
        <dbReference type="EMBL" id="KYC47215.1"/>
    </source>
</evidence>
<organism evidence="1 2">
    <name type="scientific">Candidatus Methanofastidiosum methylothiophilum</name>
    <dbReference type="NCBI Taxonomy" id="1705564"/>
    <lineage>
        <taxon>Archaea</taxon>
        <taxon>Methanobacteriati</taxon>
        <taxon>Methanobacteriota</taxon>
        <taxon>Stenosarchaea group</taxon>
        <taxon>Candidatus Methanofastidiosia</taxon>
        <taxon>Candidatus Methanofastidiosales</taxon>
        <taxon>Candidatus Methanofastidiosaceae</taxon>
        <taxon>Candidatus Methanofastidiosum</taxon>
    </lineage>
</organism>
<dbReference type="EMBL" id="LNGD01000164">
    <property type="protein sequence ID" value="KYC47215.1"/>
    <property type="molecule type" value="Genomic_DNA"/>
</dbReference>
<gene>
    <name evidence="1" type="ORF">AMQ74_01704</name>
</gene>
<reference evidence="1 2" key="1">
    <citation type="journal article" date="2016" name="ISME J.">
        <title>Chasing the elusive Euryarchaeota class WSA2: genomes reveal a uniquely fastidious methyl-reducing methanogen.</title>
        <authorList>
            <person name="Nobu M.K."/>
            <person name="Narihiro T."/>
            <person name="Kuroda K."/>
            <person name="Mei R."/>
            <person name="Liu W.T."/>
        </authorList>
    </citation>
    <scope>NUCLEOTIDE SEQUENCE [LARGE SCALE GENOMIC DNA]</scope>
    <source>
        <strain evidence="1">U1lsi0528_Bin089</strain>
    </source>
</reference>
<accession>A0A150IQV8</accession>
<dbReference type="AlphaFoldDB" id="A0A150IQV8"/>
<evidence type="ECO:0000313" key="2">
    <source>
        <dbReference type="Proteomes" id="UP000075578"/>
    </source>
</evidence>
<name>A0A150IQV8_9EURY</name>
<dbReference type="Proteomes" id="UP000075578">
    <property type="component" value="Unassembled WGS sequence"/>
</dbReference>